<accession>A0A8J2KFU5</accession>
<dbReference type="AlphaFoldDB" id="A0A8J2KFU5"/>
<keyword evidence="2" id="KW-1185">Reference proteome</keyword>
<gene>
    <name evidence="1" type="ORF">AFUS01_LOCUS27722</name>
</gene>
<reference evidence="1" key="1">
    <citation type="submission" date="2021-06" db="EMBL/GenBank/DDBJ databases">
        <authorList>
            <person name="Hodson N. C."/>
            <person name="Mongue J. A."/>
            <person name="Jaron S. K."/>
        </authorList>
    </citation>
    <scope>NUCLEOTIDE SEQUENCE</scope>
</reference>
<proteinExistence type="predicted"/>
<sequence length="42" mass="4815">NRDFGDNFEHGKNISNLGVKESYVYECNFSPKPKLNGGRQRV</sequence>
<evidence type="ECO:0000313" key="1">
    <source>
        <dbReference type="EMBL" id="CAG7817141.1"/>
    </source>
</evidence>
<dbReference type="Proteomes" id="UP000708208">
    <property type="component" value="Unassembled WGS sequence"/>
</dbReference>
<comment type="caution">
    <text evidence="1">The sequence shown here is derived from an EMBL/GenBank/DDBJ whole genome shotgun (WGS) entry which is preliminary data.</text>
</comment>
<organism evidence="1 2">
    <name type="scientific">Allacma fusca</name>
    <dbReference type="NCBI Taxonomy" id="39272"/>
    <lineage>
        <taxon>Eukaryota</taxon>
        <taxon>Metazoa</taxon>
        <taxon>Ecdysozoa</taxon>
        <taxon>Arthropoda</taxon>
        <taxon>Hexapoda</taxon>
        <taxon>Collembola</taxon>
        <taxon>Symphypleona</taxon>
        <taxon>Sminthuridae</taxon>
        <taxon>Allacma</taxon>
    </lineage>
</organism>
<dbReference type="EMBL" id="CAJVCH010386683">
    <property type="protein sequence ID" value="CAG7817141.1"/>
    <property type="molecule type" value="Genomic_DNA"/>
</dbReference>
<protein>
    <submittedName>
        <fullName evidence="1">Uncharacterized protein</fullName>
    </submittedName>
</protein>
<feature type="non-terminal residue" evidence="1">
    <location>
        <position position="1"/>
    </location>
</feature>
<name>A0A8J2KFU5_9HEXA</name>
<evidence type="ECO:0000313" key="2">
    <source>
        <dbReference type="Proteomes" id="UP000708208"/>
    </source>
</evidence>